<reference evidence="2 3" key="1">
    <citation type="submission" date="2024-11" db="EMBL/GenBank/DDBJ databases">
        <title>Chromosome-level genome assembly of the freshwater bivalve Anodonta woodiana.</title>
        <authorList>
            <person name="Chen X."/>
        </authorList>
    </citation>
    <scope>NUCLEOTIDE SEQUENCE [LARGE SCALE GENOMIC DNA]</scope>
    <source>
        <strain evidence="2">MN2024</strain>
        <tissue evidence="2">Gills</tissue>
    </source>
</reference>
<organism evidence="2 3">
    <name type="scientific">Sinanodonta woodiana</name>
    <name type="common">Chinese pond mussel</name>
    <name type="synonym">Anodonta woodiana</name>
    <dbReference type="NCBI Taxonomy" id="1069815"/>
    <lineage>
        <taxon>Eukaryota</taxon>
        <taxon>Metazoa</taxon>
        <taxon>Spiralia</taxon>
        <taxon>Lophotrochozoa</taxon>
        <taxon>Mollusca</taxon>
        <taxon>Bivalvia</taxon>
        <taxon>Autobranchia</taxon>
        <taxon>Heteroconchia</taxon>
        <taxon>Palaeoheterodonta</taxon>
        <taxon>Unionida</taxon>
        <taxon>Unionoidea</taxon>
        <taxon>Unionidae</taxon>
        <taxon>Unioninae</taxon>
        <taxon>Sinanodonta</taxon>
    </lineage>
</organism>
<name>A0ABD3X8P2_SINWO</name>
<dbReference type="AlphaFoldDB" id="A0ABD3X8P2"/>
<dbReference type="Proteomes" id="UP001634394">
    <property type="component" value="Unassembled WGS sequence"/>
</dbReference>
<dbReference type="EMBL" id="JBJQND010000003">
    <property type="protein sequence ID" value="KAL3882621.1"/>
    <property type="molecule type" value="Genomic_DNA"/>
</dbReference>
<feature type="region of interest" description="Disordered" evidence="1">
    <location>
        <begin position="75"/>
        <end position="95"/>
    </location>
</feature>
<accession>A0ABD3X8P2</accession>
<protein>
    <submittedName>
        <fullName evidence="2">Uncharacterized protein</fullName>
    </submittedName>
</protein>
<proteinExistence type="predicted"/>
<evidence type="ECO:0000313" key="3">
    <source>
        <dbReference type="Proteomes" id="UP001634394"/>
    </source>
</evidence>
<keyword evidence="3" id="KW-1185">Reference proteome</keyword>
<evidence type="ECO:0000313" key="2">
    <source>
        <dbReference type="EMBL" id="KAL3882621.1"/>
    </source>
</evidence>
<comment type="caution">
    <text evidence="2">The sequence shown here is derived from an EMBL/GenBank/DDBJ whole genome shotgun (WGS) entry which is preliminary data.</text>
</comment>
<sequence length="95" mass="10630">MFQISGTPSDVYQVFPNAISHNKSLDMNYFPAQGNALDFAMVIARAQKEHKAAGPKYTQCVMVRWSSNEIRQDQLQDPNIFPNMVPAKEGSGKPE</sequence>
<evidence type="ECO:0000256" key="1">
    <source>
        <dbReference type="SAM" id="MobiDB-lite"/>
    </source>
</evidence>
<gene>
    <name evidence="2" type="ORF">ACJMK2_028945</name>
</gene>